<organism evidence="3 4">
    <name type="scientific">Rhodopila globiformis</name>
    <name type="common">Rhodopseudomonas globiformis</name>
    <dbReference type="NCBI Taxonomy" id="1071"/>
    <lineage>
        <taxon>Bacteria</taxon>
        <taxon>Pseudomonadati</taxon>
        <taxon>Pseudomonadota</taxon>
        <taxon>Alphaproteobacteria</taxon>
        <taxon>Acetobacterales</taxon>
        <taxon>Acetobacteraceae</taxon>
        <taxon>Rhodopila</taxon>
    </lineage>
</organism>
<accession>A0A2S6N839</accession>
<feature type="domain" description="Methyltransferase" evidence="1">
    <location>
        <begin position="169"/>
        <end position="285"/>
    </location>
</feature>
<dbReference type="GO" id="GO:0032259">
    <property type="term" value="P:methylation"/>
    <property type="evidence" value="ECO:0007669"/>
    <property type="project" value="UniProtKB-KW"/>
</dbReference>
<dbReference type="PANTHER" id="PTHR45128:SF2">
    <property type="entry name" value="METHYLTRANSFERASE DOMAIN-CONTAINING PROTEIN"/>
    <property type="match status" value="1"/>
</dbReference>
<dbReference type="PANTHER" id="PTHR45128">
    <property type="entry name" value="METHYLTRANSFERASE TYPE 11"/>
    <property type="match status" value="1"/>
</dbReference>
<dbReference type="InterPro" id="IPR029063">
    <property type="entry name" value="SAM-dependent_MTases_sf"/>
</dbReference>
<reference evidence="3 4" key="1">
    <citation type="journal article" date="2018" name="Arch. Microbiol.">
        <title>New insights into the metabolic potential of the phototrophic purple bacterium Rhodopila globiformis DSM 161(T) from its draft genome sequence and evidence for a vanadium-dependent nitrogenase.</title>
        <authorList>
            <person name="Imhoff J.F."/>
            <person name="Rahn T."/>
            <person name="Kunzel S."/>
            <person name="Neulinger S.C."/>
        </authorList>
    </citation>
    <scope>NUCLEOTIDE SEQUENCE [LARGE SCALE GENOMIC DNA]</scope>
    <source>
        <strain evidence="3 4">DSM 161</strain>
    </source>
</reference>
<dbReference type="InterPro" id="IPR053173">
    <property type="entry name" value="SAM-binding_MTase"/>
</dbReference>
<keyword evidence="3" id="KW-0489">Methyltransferase</keyword>
<gene>
    <name evidence="3" type="ORF">CCS01_18620</name>
</gene>
<dbReference type="Gene3D" id="1.10.10.10">
    <property type="entry name" value="Winged helix-like DNA-binding domain superfamily/Winged helix DNA-binding domain"/>
    <property type="match status" value="1"/>
</dbReference>
<dbReference type="SUPFAM" id="SSF53335">
    <property type="entry name" value="S-adenosyl-L-methionine-dependent methyltransferases"/>
    <property type="match status" value="1"/>
</dbReference>
<dbReference type="AlphaFoldDB" id="A0A2S6N839"/>
<evidence type="ECO:0000259" key="1">
    <source>
        <dbReference type="Pfam" id="PF13847"/>
    </source>
</evidence>
<dbReference type="OrthoDB" id="9801363at2"/>
<evidence type="ECO:0000313" key="4">
    <source>
        <dbReference type="Proteomes" id="UP000239724"/>
    </source>
</evidence>
<dbReference type="GO" id="GO:0008168">
    <property type="term" value="F:methyltransferase activity"/>
    <property type="evidence" value="ECO:0007669"/>
    <property type="project" value="UniProtKB-KW"/>
</dbReference>
<evidence type="ECO:0000259" key="2">
    <source>
        <dbReference type="Pfam" id="PF21320"/>
    </source>
</evidence>
<dbReference type="InterPro" id="IPR025714">
    <property type="entry name" value="Methyltranfer_dom"/>
</dbReference>
<dbReference type="Pfam" id="PF21320">
    <property type="entry name" value="WHD_Rv2258c"/>
    <property type="match status" value="1"/>
</dbReference>
<sequence>MDEAKLHQFVGQMLSDLGGAMSVSLVRIGDRLGLYKALHANGPMTSGELAARTDTAERYVREWLAHQAASGYISYDSASGRFSLPPEQAMVFAEPDSPVYMQGAFDVAAVMMETHALVEPAFRTGQGVGWGQQPQCLFCAVGRFFRPGYLNNLVSSWLPALDGVVAKLERGATVADVGCGEGFSTVIMARAFPNSTFVGYDFFPDSVERARRHAEEHGVTANTRFEVAMASEFPGSNLDLVTCFDCLHDMGDPTGVARHVRQALKPDGTWMVVEPAAADRLEDNLNPVGRLYYAGSTMICVPTSLAQPVGAALGAQAGFEKLRSVIGEGGFGRVRKATETHFNMILEARP</sequence>
<keyword evidence="4" id="KW-1185">Reference proteome</keyword>
<feature type="domain" description="S-adenosylmethionine-dependent methyltransferase Rv2258c-like winged HTH" evidence="2">
    <location>
        <begin position="25"/>
        <end position="92"/>
    </location>
</feature>
<dbReference type="Gene3D" id="3.40.50.150">
    <property type="entry name" value="Vaccinia Virus protein VP39"/>
    <property type="match status" value="1"/>
</dbReference>
<dbReference type="CDD" id="cd02440">
    <property type="entry name" value="AdoMet_MTases"/>
    <property type="match status" value="1"/>
</dbReference>
<name>A0A2S6N839_RHOGL</name>
<dbReference type="SUPFAM" id="SSF46785">
    <property type="entry name" value="Winged helix' DNA-binding domain"/>
    <property type="match status" value="1"/>
</dbReference>
<dbReference type="Pfam" id="PF13847">
    <property type="entry name" value="Methyltransf_31"/>
    <property type="match status" value="1"/>
</dbReference>
<proteinExistence type="predicted"/>
<dbReference type="EMBL" id="NHRY01000205">
    <property type="protein sequence ID" value="PPQ30776.1"/>
    <property type="molecule type" value="Genomic_DNA"/>
</dbReference>
<dbReference type="InterPro" id="IPR048711">
    <property type="entry name" value="WHD_Rv2258c"/>
</dbReference>
<evidence type="ECO:0000313" key="3">
    <source>
        <dbReference type="EMBL" id="PPQ30776.1"/>
    </source>
</evidence>
<dbReference type="InterPro" id="IPR036390">
    <property type="entry name" value="WH_DNA-bd_sf"/>
</dbReference>
<dbReference type="RefSeq" id="WP_104520323.1">
    <property type="nucleotide sequence ID" value="NZ_NHRY01000205.1"/>
</dbReference>
<protein>
    <submittedName>
        <fullName evidence="3">SAM-dependent methyltransferase</fullName>
    </submittedName>
</protein>
<keyword evidence="3" id="KW-0808">Transferase</keyword>
<comment type="caution">
    <text evidence="3">The sequence shown here is derived from an EMBL/GenBank/DDBJ whole genome shotgun (WGS) entry which is preliminary data.</text>
</comment>
<dbReference type="Proteomes" id="UP000239724">
    <property type="component" value="Unassembled WGS sequence"/>
</dbReference>
<dbReference type="InterPro" id="IPR036388">
    <property type="entry name" value="WH-like_DNA-bd_sf"/>
</dbReference>